<evidence type="ECO:0000313" key="2">
    <source>
        <dbReference type="EMBL" id="BDQ34582.1"/>
    </source>
</evidence>
<keyword evidence="3" id="KW-1185">Reference proteome</keyword>
<proteinExistence type="predicted"/>
<dbReference type="Pfam" id="PF23023">
    <property type="entry name" value="Anti-Pycsar_Apyc1"/>
    <property type="match status" value="1"/>
</dbReference>
<dbReference type="PANTHER" id="PTHR46018">
    <property type="entry name" value="ZINC PHOSPHODIESTERASE ELAC PROTEIN 1"/>
    <property type="match status" value="1"/>
</dbReference>
<feature type="domain" description="Metallo-beta-lactamase" evidence="1">
    <location>
        <begin position="17"/>
        <end position="192"/>
    </location>
</feature>
<dbReference type="Proteomes" id="UP001061361">
    <property type="component" value="Chromosome"/>
</dbReference>
<dbReference type="InterPro" id="IPR001279">
    <property type="entry name" value="Metallo-B-lactamas"/>
</dbReference>
<dbReference type="Gene3D" id="3.60.15.10">
    <property type="entry name" value="Ribonuclease Z/Hydroxyacylglutathione hydrolase-like"/>
    <property type="match status" value="1"/>
</dbReference>
<name>A0ABM8ASW0_9BACT</name>
<accession>A0ABM8ASW0</accession>
<reference evidence="2" key="1">
    <citation type="submission" date="2022-08" db="EMBL/GenBank/DDBJ databases">
        <title>Genome Sequence of the sulphate-reducing bacterium, Pseudodesulfovibrio portus JCM14722.</title>
        <authorList>
            <person name="Kondo R."/>
            <person name="Kataoka T."/>
        </authorList>
    </citation>
    <scope>NUCLEOTIDE SEQUENCE</scope>
    <source>
        <strain evidence="2">JCM 14722</strain>
    </source>
</reference>
<dbReference type="PANTHER" id="PTHR46018:SF2">
    <property type="entry name" value="ZINC PHOSPHODIESTERASE ELAC PROTEIN 1"/>
    <property type="match status" value="1"/>
</dbReference>
<organism evidence="2 3">
    <name type="scientific">Pseudodesulfovibrio portus</name>
    <dbReference type="NCBI Taxonomy" id="231439"/>
    <lineage>
        <taxon>Bacteria</taxon>
        <taxon>Pseudomonadati</taxon>
        <taxon>Thermodesulfobacteriota</taxon>
        <taxon>Desulfovibrionia</taxon>
        <taxon>Desulfovibrionales</taxon>
        <taxon>Desulfovibrionaceae</taxon>
    </lineage>
</organism>
<dbReference type="EMBL" id="AP026708">
    <property type="protein sequence ID" value="BDQ34582.1"/>
    <property type="molecule type" value="Genomic_DNA"/>
</dbReference>
<dbReference type="SMART" id="SM00849">
    <property type="entry name" value="Lactamase_B"/>
    <property type="match status" value="1"/>
</dbReference>
<protein>
    <submittedName>
        <fullName evidence="2">MBL fold metallo-hydrolase</fullName>
    </submittedName>
</protein>
<evidence type="ECO:0000259" key="1">
    <source>
        <dbReference type="SMART" id="SM00849"/>
    </source>
</evidence>
<dbReference type="InterPro" id="IPR036866">
    <property type="entry name" value="RibonucZ/Hydroxyglut_hydro"/>
</dbReference>
<dbReference type="RefSeq" id="WP_264981481.1">
    <property type="nucleotide sequence ID" value="NZ_AP026708.1"/>
</dbReference>
<sequence length="250" mass="26980">MRVTFAGVGEAFDENLPNTSILVESGTSSILLDCGFSAPGPVWKLGDRAGRLDAIFVSHFHADHYFGIPALLARFAEEGRKERLTILGPTGIEGRVRRLLEMAYSNILAKAGFDVYFLECTPGDEFKHAGFNFAFAMGDHLMPCLALRLTADGKSLLYSGDGRPTDSTRKLARGCDFIIHEAYALNRGVPGHGTVEAALAFAAESGARACALIHMDRAVRHAKKDEIMGHIASLSGLHGFLPEPGDTFDV</sequence>
<dbReference type="CDD" id="cd16272">
    <property type="entry name" value="RNaseZ_MBL-fold"/>
    <property type="match status" value="1"/>
</dbReference>
<gene>
    <name evidence="2" type="ORF">JCM14722_21240</name>
</gene>
<evidence type="ECO:0000313" key="3">
    <source>
        <dbReference type="Proteomes" id="UP001061361"/>
    </source>
</evidence>
<dbReference type="SUPFAM" id="SSF56281">
    <property type="entry name" value="Metallo-hydrolase/oxidoreductase"/>
    <property type="match status" value="1"/>
</dbReference>